<dbReference type="EMBL" id="ML179229">
    <property type="protein sequence ID" value="THU94240.1"/>
    <property type="molecule type" value="Genomic_DNA"/>
</dbReference>
<evidence type="ECO:0000256" key="1">
    <source>
        <dbReference type="SAM" id="MobiDB-lite"/>
    </source>
</evidence>
<keyword evidence="3" id="KW-1185">Reference proteome</keyword>
<dbReference type="Proteomes" id="UP000297245">
    <property type="component" value="Unassembled WGS sequence"/>
</dbReference>
<name>A0A4S8LXI9_DENBC</name>
<feature type="compositionally biased region" description="Polar residues" evidence="1">
    <location>
        <begin position="222"/>
        <end position="236"/>
    </location>
</feature>
<feature type="region of interest" description="Disordered" evidence="1">
    <location>
        <begin position="207"/>
        <end position="270"/>
    </location>
</feature>
<accession>A0A4S8LXI9</accession>
<gene>
    <name evidence="2" type="ORF">K435DRAFT_779511</name>
</gene>
<protein>
    <recommendedName>
        <fullName evidence="4">Fungal N-terminal domain-containing protein</fullName>
    </recommendedName>
</protein>
<evidence type="ECO:0000313" key="3">
    <source>
        <dbReference type="Proteomes" id="UP000297245"/>
    </source>
</evidence>
<evidence type="ECO:0008006" key="4">
    <source>
        <dbReference type="Google" id="ProtNLM"/>
    </source>
</evidence>
<sequence>MIDPLTGLAAAANGSQVASLALSAGSVMAKVCDTKKPNTKQWTLIDTAIEEISDTLSALVNLRKYSHIAPELSSRWTEFQKAFVTLNIKFEQTLSNRGIFFLRKYRTRQFIENMENLKLAIHSASCTAESRYQCVARTVEKDLVDELNADMLILFHQKSSSVSTGQFINDVVRRSAAAVLPADTVDLYITLFTSSLNSFAHLPPRQAQIGASDSSSASSDSVAQPSPKSNSCDQDPTPNPFADPTLNSLGSSDIPLRDMCGKGKMRAATV</sequence>
<evidence type="ECO:0000313" key="2">
    <source>
        <dbReference type="EMBL" id="THU94240.1"/>
    </source>
</evidence>
<organism evidence="2 3">
    <name type="scientific">Dendrothele bispora (strain CBS 962.96)</name>
    <dbReference type="NCBI Taxonomy" id="1314807"/>
    <lineage>
        <taxon>Eukaryota</taxon>
        <taxon>Fungi</taxon>
        <taxon>Dikarya</taxon>
        <taxon>Basidiomycota</taxon>
        <taxon>Agaricomycotina</taxon>
        <taxon>Agaricomycetes</taxon>
        <taxon>Agaricomycetidae</taxon>
        <taxon>Agaricales</taxon>
        <taxon>Agaricales incertae sedis</taxon>
        <taxon>Dendrothele</taxon>
    </lineage>
</organism>
<reference evidence="2 3" key="1">
    <citation type="journal article" date="2019" name="Nat. Ecol. Evol.">
        <title>Megaphylogeny resolves global patterns of mushroom evolution.</title>
        <authorList>
            <person name="Varga T."/>
            <person name="Krizsan K."/>
            <person name="Foldi C."/>
            <person name="Dima B."/>
            <person name="Sanchez-Garcia M."/>
            <person name="Sanchez-Ramirez S."/>
            <person name="Szollosi G.J."/>
            <person name="Szarkandi J.G."/>
            <person name="Papp V."/>
            <person name="Albert L."/>
            <person name="Andreopoulos W."/>
            <person name="Angelini C."/>
            <person name="Antonin V."/>
            <person name="Barry K.W."/>
            <person name="Bougher N.L."/>
            <person name="Buchanan P."/>
            <person name="Buyck B."/>
            <person name="Bense V."/>
            <person name="Catcheside P."/>
            <person name="Chovatia M."/>
            <person name="Cooper J."/>
            <person name="Damon W."/>
            <person name="Desjardin D."/>
            <person name="Finy P."/>
            <person name="Geml J."/>
            <person name="Haridas S."/>
            <person name="Hughes K."/>
            <person name="Justo A."/>
            <person name="Karasinski D."/>
            <person name="Kautmanova I."/>
            <person name="Kiss B."/>
            <person name="Kocsube S."/>
            <person name="Kotiranta H."/>
            <person name="LaButti K.M."/>
            <person name="Lechner B.E."/>
            <person name="Liimatainen K."/>
            <person name="Lipzen A."/>
            <person name="Lukacs Z."/>
            <person name="Mihaltcheva S."/>
            <person name="Morgado L.N."/>
            <person name="Niskanen T."/>
            <person name="Noordeloos M.E."/>
            <person name="Ohm R.A."/>
            <person name="Ortiz-Santana B."/>
            <person name="Ovrebo C."/>
            <person name="Racz N."/>
            <person name="Riley R."/>
            <person name="Savchenko A."/>
            <person name="Shiryaev A."/>
            <person name="Soop K."/>
            <person name="Spirin V."/>
            <person name="Szebenyi C."/>
            <person name="Tomsovsky M."/>
            <person name="Tulloss R.E."/>
            <person name="Uehling J."/>
            <person name="Grigoriev I.V."/>
            <person name="Vagvolgyi C."/>
            <person name="Papp T."/>
            <person name="Martin F.M."/>
            <person name="Miettinen O."/>
            <person name="Hibbett D.S."/>
            <person name="Nagy L.G."/>
        </authorList>
    </citation>
    <scope>NUCLEOTIDE SEQUENCE [LARGE SCALE GENOMIC DNA]</scope>
    <source>
        <strain evidence="2 3">CBS 962.96</strain>
    </source>
</reference>
<dbReference type="AlphaFoldDB" id="A0A4S8LXI9"/>
<proteinExistence type="predicted"/>
<feature type="compositionally biased region" description="Low complexity" evidence="1">
    <location>
        <begin position="211"/>
        <end position="221"/>
    </location>
</feature>